<keyword evidence="2" id="KW-1133">Transmembrane helix</keyword>
<feature type="transmembrane region" description="Helical" evidence="2">
    <location>
        <begin position="12"/>
        <end position="32"/>
    </location>
</feature>
<dbReference type="Proteomes" id="UP000214673">
    <property type="component" value="Unassembled WGS sequence"/>
</dbReference>
<dbReference type="AlphaFoldDB" id="A0A225CM95"/>
<keyword evidence="1" id="KW-0175">Coiled coil</keyword>
<dbReference type="Proteomes" id="UP000196640">
    <property type="component" value="Unassembled WGS sequence"/>
</dbReference>
<gene>
    <name evidence="4" type="ORF">CDV52_02080</name>
    <name evidence="3" type="ORF">CDV53_18790</name>
</gene>
<name>A0A225CM95_9RHOB</name>
<keyword evidence="6" id="KW-1185">Reference proteome</keyword>
<organism evidence="4 5">
    <name type="scientific">Haematobacter missouriensis</name>
    <dbReference type="NCBI Taxonomy" id="366616"/>
    <lineage>
        <taxon>Bacteria</taxon>
        <taxon>Pseudomonadati</taxon>
        <taxon>Pseudomonadota</taxon>
        <taxon>Alphaproteobacteria</taxon>
        <taxon>Rhodobacterales</taxon>
        <taxon>Paracoccaceae</taxon>
        <taxon>Haematobacter</taxon>
    </lineage>
</organism>
<evidence type="ECO:0000256" key="1">
    <source>
        <dbReference type="SAM" id="Coils"/>
    </source>
</evidence>
<evidence type="ECO:0000313" key="6">
    <source>
        <dbReference type="Proteomes" id="UP000214673"/>
    </source>
</evidence>
<dbReference type="OrthoDB" id="7689499at2"/>
<evidence type="ECO:0000313" key="4">
    <source>
        <dbReference type="EMBL" id="OWJ85974.1"/>
    </source>
</evidence>
<dbReference type="EMBL" id="NIPX01000002">
    <property type="protein sequence ID" value="OWJ85974.1"/>
    <property type="molecule type" value="Genomic_DNA"/>
</dbReference>
<dbReference type="EMBL" id="NIPV01000116">
    <property type="protein sequence ID" value="OWJ71250.1"/>
    <property type="molecule type" value="Genomic_DNA"/>
</dbReference>
<dbReference type="STRING" id="366616.CG51_03680"/>
<dbReference type="InterPro" id="IPR007060">
    <property type="entry name" value="FtsL/DivIC"/>
</dbReference>
<evidence type="ECO:0000313" key="5">
    <source>
        <dbReference type="Proteomes" id="UP000196640"/>
    </source>
</evidence>
<keyword evidence="2" id="KW-0812">Transmembrane</keyword>
<comment type="caution">
    <text evidence="4">The sequence shown here is derived from an EMBL/GenBank/DDBJ whole genome shotgun (WGS) entry which is preliminary data.</text>
</comment>
<reference evidence="5 6" key="1">
    <citation type="submission" date="2016-11" db="EMBL/GenBank/DDBJ databases">
        <title>Comparison of Traditional DNA-DNA Hybridization with In Silico Genomic Analysis.</title>
        <authorList>
            <person name="Nicholson A.C."/>
            <person name="Sammons S."/>
            <person name="Humrighouse B.W."/>
            <person name="Graziano J."/>
            <person name="Lasker B."/>
            <person name="Whitney A.M."/>
            <person name="Mcquiston J.R."/>
        </authorList>
    </citation>
    <scope>NUCLEOTIDE SEQUENCE [LARGE SCALE GENOMIC DNA]</scope>
    <source>
        <strain evidence="3 6">H1892</strain>
        <strain evidence="4 5">H2381</strain>
    </source>
</reference>
<feature type="coiled-coil region" evidence="1">
    <location>
        <begin position="41"/>
        <end position="75"/>
    </location>
</feature>
<protein>
    <submittedName>
        <fullName evidence="4">Septum formation initiator</fullName>
    </submittedName>
</protein>
<evidence type="ECO:0000313" key="3">
    <source>
        <dbReference type="EMBL" id="OWJ71250.1"/>
    </source>
</evidence>
<sequence length="101" mass="11675">MINGQRKRPPLGAVMYFVVAGTLATYFTFAAVQGDHGVFSRVQIMAEAEKLTEERDRLKSEVNELRNRTRRLSDQYLDLDLLDQQARDVLGYTRQDEIVIR</sequence>
<keyword evidence="2" id="KW-0472">Membrane</keyword>
<dbReference type="RefSeq" id="WP_035740772.1">
    <property type="nucleotide sequence ID" value="NZ_CALUEG010000003.1"/>
</dbReference>
<dbReference type="Pfam" id="PF04977">
    <property type="entry name" value="DivIC"/>
    <property type="match status" value="1"/>
</dbReference>
<evidence type="ECO:0000256" key="2">
    <source>
        <dbReference type="SAM" id="Phobius"/>
    </source>
</evidence>
<accession>A0A225CM95</accession>
<proteinExistence type="predicted"/>